<evidence type="ECO:0008006" key="10">
    <source>
        <dbReference type="Google" id="ProtNLM"/>
    </source>
</evidence>
<evidence type="ECO:0000313" key="9">
    <source>
        <dbReference type="Proteomes" id="UP000537130"/>
    </source>
</evidence>
<dbReference type="GO" id="GO:0020037">
    <property type="term" value="F:heme binding"/>
    <property type="evidence" value="ECO:0007669"/>
    <property type="project" value="InterPro"/>
</dbReference>
<protein>
    <recommendedName>
        <fullName evidence="10">Cytochrome P450</fullName>
    </recommendedName>
</protein>
<comment type="caution">
    <text evidence="8">The sequence shown here is derived from an EMBL/GenBank/DDBJ whole genome shotgun (WGS) entry which is preliminary data.</text>
</comment>
<keyword evidence="3 7" id="KW-0479">Metal-binding</keyword>
<evidence type="ECO:0000256" key="3">
    <source>
        <dbReference type="ARBA" id="ARBA00022723"/>
    </source>
</evidence>
<name>A0A7W4Z891_9GAMM</name>
<dbReference type="GO" id="GO:0005506">
    <property type="term" value="F:iron ion binding"/>
    <property type="evidence" value="ECO:0007669"/>
    <property type="project" value="InterPro"/>
</dbReference>
<dbReference type="FunFam" id="1.10.630.10:FF:000018">
    <property type="entry name" value="Cytochrome P450 monooxygenase"/>
    <property type="match status" value="1"/>
</dbReference>
<dbReference type="InterPro" id="IPR036396">
    <property type="entry name" value="Cyt_P450_sf"/>
</dbReference>
<keyword evidence="5 7" id="KW-0408">Iron</keyword>
<accession>A0A7W4Z891</accession>
<dbReference type="Proteomes" id="UP000537130">
    <property type="component" value="Unassembled WGS sequence"/>
</dbReference>
<dbReference type="PANTHER" id="PTHR46696">
    <property type="entry name" value="P450, PUTATIVE (EUROFUNG)-RELATED"/>
    <property type="match status" value="1"/>
</dbReference>
<dbReference type="RefSeq" id="WP_183411548.1">
    <property type="nucleotide sequence ID" value="NZ_JACHWY010000003.1"/>
</dbReference>
<proteinExistence type="inferred from homology"/>
<evidence type="ECO:0000256" key="7">
    <source>
        <dbReference type="RuleBase" id="RU000461"/>
    </source>
</evidence>
<comment type="similarity">
    <text evidence="1 7">Belongs to the cytochrome P450 family.</text>
</comment>
<evidence type="ECO:0000256" key="4">
    <source>
        <dbReference type="ARBA" id="ARBA00023002"/>
    </source>
</evidence>
<dbReference type="GO" id="GO:0036199">
    <property type="term" value="F:cholest-4-en-3-one 26-monooxygenase activity"/>
    <property type="evidence" value="ECO:0007669"/>
    <property type="project" value="TreeGrafter"/>
</dbReference>
<dbReference type="InterPro" id="IPR001128">
    <property type="entry name" value="Cyt_P450"/>
</dbReference>
<dbReference type="AlphaFoldDB" id="A0A7W4Z891"/>
<evidence type="ECO:0000256" key="2">
    <source>
        <dbReference type="ARBA" id="ARBA00022617"/>
    </source>
</evidence>
<evidence type="ECO:0000256" key="6">
    <source>
        <dbReference type="ARBA" id="ARBA00023033"/>
    </source>
</evidence>
<dbReference type="PROSITE" id="PS00086">
    <property type="entry name" value="CYTOCHROME_P450"/>
    <property type="match status" value="1"/>
</dbReference>
<dbReference type="GO" id="GO:0006707">
    <property type="term" value="P:cholesterol catabolic process"/>
    <property type="evidence" value="ECO:0007669"/>
    <property type="project" value="TreeGrafter"/>
</dbReference>
<evidence type="ECO:0000313" key="8">
    <source>
        <dbReference type="EMBL" id="MBB3048785.1"/>
    </source>
</evidence>
<keyword evidence="6 7" id="KW-0503">Monooxygenase</keyword>
<dbReference type="InterPro" id="IPR017972">
    <property type="entry name" value="Cyt_P450_CS"/>
</dbReference>
<keyword evidence="4 7" id="KW-0560">Oxidoreductase</keyword>
<sequence length="400" mass="45784">MSAPAGEVYFDPYAHEVHDDPYPYYARMRQHAPVYYNEEHGYWLLTKWDDCYKAFRDVETFSSTAGPALEAQQDANAGYPMFINMDPPDHTRIRQLIQSLMLPKRIYALEQYIRDKAVSLLTPHLEKGYMDLTQDFAALLPMDVISTMIHVPEKDQDKVRGWADDLIYREDGQFGLDERNINAYFNLGKYFDELATELSEPLKGGDDIFSAVLDAEREGKLTHQDVIGFGILLAIAGNETTTKLIGNMCYRLWQHKDQRQMLLDDPSLMGKAVEETLRFDGSTQLIGRQVMKDVEIRGKTLKKGERVGLCIISASRDEEKFENADSYDITRGSRDHMAFGKGIHSCIGANLARLEIQVCMEEILRLIPDYEIDESRLERTHNPNVRGFTHVPVAFTPKRA</sequence>
<dbReference type="GO" id="GO:0008395">
    <property type="term" value="F:steroid hydroxylase activity"/>
    <property type="evidence" value="ECO:0007669"/>
    <property type="project" value="TreeGrafter"/>
</dbReference>
<dbReference type="Pfam" id="PF00067">
    <property type="entry name" value="p450"/>
    <property type="match status" value="1"/>
</dbReference>
<dbReference type="InterPro" id="IPR002397">
    <property type="entry name" value="Cyt_P450_B"/>
</dbReference>
<dbReference type="Gene3D" id="1.10.630.10">
    <property type="entry name" value="Cytochrome P450"/>
    <property type="match status" value="1"/>
</dbReference>
<keyword evidence="2 7" id="KW-0349">Heme</keyword>
<organism evidence="8 9">
    <name type="scientific">Litorivivens lipolytica</name>
    <dbReference type="NCBI Taxonomy" id="1524264"/>
    <lineage>
        <taxon>Bacteria</taxon>
        <taxon>Pseudomonadati</taxon>
        <taxon>Pseudomonadota</taxon>
        <taxon>Gammaproteobacteria</taxon>
        <taxon>Litorivivens</taxon>
    </lineage>
</organism>
<evidence type="ECO:0000256" key="5">
    <source>
        <dbReference type="ARBA" id="ARBA00023004"/>
    </source>
</evidence>
<dbReference type="PRINTS" id="PR00359">
    <property type="entry name" value="BP450"/>
</dbReference>
<keyword evidence="9" id="KW-1185">Reference proteome</keyword>
<gene>
    <name evidence="8" type="ORF">FHR99_003059</name>
</gene>
<dbReference type="PANTHER" id="PTHR46696:SF4">
    <property type="entry name" value="BIOTIN BIOSYNTHESIS CYTOCHROME P450"/>
    <property type="match status" value="1"/>
</dbReference>
<evidence type="ECO:0000256" key="1">
    <source>
        <dbReference type="ARBA" id="ARBA00010617"/>
    </source>
</evidence>
<dbReference type="SUPFAM" id="SSF48264">
    <property type="entry name" value="Cytochrome P450"/>
    <property type="match status" value="1"/>
</dbReference>
<dbReference type="EMBL" id="JACHWY010000003">
    <property type="protein sequence ID" value="MBB3048785.1"/>
    <property type="molecule type" value="Genomic_DNA"/>
</dbReference>
<reference evidence="8 9" key="1">
    <citation type="submission" date="2020-08" db="EMBL/GenBank/DDBJ databases">
        <title>Genomic Encyclopedia of Type Strains, Phase III (KMG-III): the genomes of soil and plant-associated and newly described type strains.</title>
        <authorList>
            <person name="Whitman W."/>
        </authorList>
    </citation>
    <scope>NUCLEOTIDE SEQUENCE [LARGE SCALE GENOMIC DNA]</scope>
    <source>
        <strain evidence="8 9">CECT 8654</strain>
    </source>
</reference>